<dbReference type="AlphaFoldDB" id="A0A8S9NGD4"/>
<sequence length="79" mass="8834">MDNWRHENGIAAAAEIFNVVFDGLNLTMRLNKQIRDAFLNSICGGHDCNFETLPPIPAFIKRTSLSCSMLSSVLSLFME</sequence>
<accession>A0A8S9NGD4</accession>
<reference evidence="1" key="1">
    <citation type="submission" date="2019-12" db="EMBL/GenBank/DDBJ databases">
        <title>Genome sequencing and annotation of Brassica cretica.</title>
        <authorList>
            <person name="Studholme D.J."/>
            <person name="Sarris P."/>
        </authorList>
    </citation>
    <scope>NUCLEOTIDE SEQUENCE</scope>
    <source>
        <strain evidence="1">PFS-109/04</strain>
        <tissue evidence="1">Leaf</tissue>
    </source>
</reference>
<name>A0A8S9NGD4_BRACR</name>
<proteinExistence type="predicted"/>
<evidence type="ECO:0000313" key="1">
    <source>
        <dbReference type="EMBL" id="KAF3503122.1"/>
    </source>
</evidence>
<organism evidence="1 2">
    <name type="scientific">Brassica cretica</name>
    <name type="common">Mustard</name>
    <dbReference type="NCBI Taxonomy" id="69181"/>
    <lineage>
        <taxon>Eukaryota</taxon>
        <taxon>Viridiplantae</taxon>
        <taxon>Streptophyta</taxon>
        <taxon>Embryophyta</taxon>
        <taxon>Tracheophyta</taxon>
        <taxon>Spermatophyta</taxon>
        <taxon>Magnoliopsida</taxon>
        <taxon>eudicotyledons</taxon>
        <taxon>Gunneridae</taxon>
        <taxon>Pentapetalae</taxon>
        <taxon>rosids</taxon>
        <taxon>malvids</taxon>
        <taxon>Brassicales</taxon>
        <taxon>Brassicaceae</taxon>
        <taxon>Brassiceae</taxon>
        <taxon>Brassica</taxon>
    </lineage>
</organism>
<evidence type="ECO:0000313" key="2">
    <source>
        <dbReference type="Proteomes" id="UP000712600"/>
    </source>
</evidence>
<comment type="caution">
    <text evidence="1">The sequence shown here is derived from an EMBL/GenBank/DDBJ whole genome shotgun (WGS) entry which is preliminary data.</text>
</comment>
<dbReference type="EMBL" id="QGKX02001621">
    <property type="protein sequence ID" value="KAF3503122.1"/>
    <property type="molecule type" value="Genomic_DNA"/>
</dbReference>
<dbReference type="Proteomes" id="UP000712600">
    <property type="component" value="Unassembled WGS sequence"/>
</dbReference>
<protein>
    <submittedName>
        <fullName evidence="1">Uncharacterized protein</fullName>
    </submittedName>
</protein>
<gene>
    <name evidence="1" type="ORF">F2Q69_00045050</name>
</gene>